<sequence length="187" mass="20647">MSKEDQINLILYANLFTSLKILFIIQYLLNPYVKSISTASTGFYLLLVLRSSPFKVGRYCPNHKYSPPNGCWGNSGLNPVYVQLAISPFYWSLMGPNLIYGLRPYAAFISLVGQFSTSPTPRPLSFSLGLGGLFGLPGPMAALTNTRSLGPTPYIMGVLAFLRHLGPLWPLQPIVRGNIRPLLDPIQ</sequence>
<organism evidence="2 3">
    <name type="scientific">Austropuccinia psidii MF-1</name>
    <dbReference type="NCBI Taxonomy" id="1389203"/>
    <lineage>
        <taxon>Eukaryota</taxon>
        <taxon>Fungi</taxon>
        <taxon>Dikarya</taxon>
        <taxon>Basidiomycota</taxon>
        <taxon>Pucciniomycotina</taxon>
        <taxon>Pucciniomycetes</taxon>
        <taxon>Pucciniales</taxon>
        <taxon>Sphaerophragmiaceae</taxon>
        <taxon>Austropuccinia</taxon>
    </lineage>
</organism>
<feature type="transmembrane region" description="Helical" evidence="1">
    <location>
        <begin position="7"/>
        <end position="25"/>
    </location>
</feature>
<accession>A0A9Q3C2Z8</accession>
<keyword evidence="1" id="KW-1133">Transmembrane helix</keyword>
<name>A0A9Q3C2Z8_9BASI</name>
<evidence type="ECO:0000313" key="3">
    <source>
        <dbReference type="Proteomes" id="UP000765509"/>
    </source>
</evidence>
<dbReference type="EMBL" id="AVOT02004045">
    <property type="protein sequence ID" value="MBW0475275.1"/>
    <property type="molecule type" value="Genomic_DNA"/>
</dbReference>
<keyword evidence="1" id="KW-0812">Transmembrane</keyword>
<comment type="caution">
    <text evidence="2">The sequence shown here is derived from an EMBL/GenBank/DDBJ whole genome shotgun (WGS) entry which is preliminary data.</text>
</comment>
<evidence type="ECO:0000256" key="1">
    <source>
        <dbReference type="SAM" id="Phobius"/>
    </source>
</evidence>
<dbReference type="Proteomes" id="UP000765509">
    <property type="component" value="Unassembled WGS sequence"/>
</dbReference>
<protein>
    <submittedName>
        <fullName evidence="2">Uncharacterized protein</fullName>
    </submittedName>
</protein>
<keyword evidence="3" id="KW-1185">Reference proteome</keyword>
<proteinExistence type="predicted"/>
<dbReference type="AlphaFoldDB" id="A0A9Q3C2Z8"/>
<gene>
    <name evidence="2" type="ORF">O181_014990</name>
</gene>
<keyword evidence="1" id="KW-0472">Membrane</keyword>
<evidence type="ECO:0000313" key="2">
    <source>
        <dbReference type="EMBL" id="MBW0475275.1"/>
    </source>
</evidence>
<reference evidence="2" key="1">
    <citation type="submission" date="2021-03" db="EMBL/GenBank/DDBJ databases">
        <title>Draft genome sequence of rust myrtle Austropuccinia psidii MF-1, a brazilian biotype.</title>
        <authorList>
            <person name="Quecine M.C."/>
            <person name="Pachon D.M.R."/>
            <person name="Bonatelli M.L."/>
            <person name="Correr F.H."/>
            <person name="Franceschini L.M."/>
            <person name="Leite T.F."/>
            <person name="Margarido G.R.A."/>
            <person name="Almeida C.A."/>
            <person name="Ferrarezi J.A."/>
            <person name="Labate C.A."/>
        </authorList>
    </citation>
    <scope>NUCLEOTIDE SEQUENCE</scope>
    <source>
        <strain evidence="2">MF-1</strain>
    </source>
</reference>